<gene>
    <name evidence="1" type="ORF">C1645_773925</name>
</gene>
<reference evidence="1 2" key="1">
    <citation type="submission" date="2018-06" db="EMBL/GenBank/DDBJ databases">
        <title>Comparative genomics reveals the genomic features of Rhizophagus irregularis, R. cerebriforme, R. diaphanum and Gigaspora rosea, and their symbiotic lifestyle signature.</title>
        <authorList>
            <person name="Morin E."/>
            <person name="San Clemente H."/>
            <person name="Chen E.C.H."/>
            <person name="De La Providencia I."/>
            <person name="Hainaut M."/>
            <person name="Kuo A."/>
            <person name="Kohler A."/>
            <person name="Murat C."/>
            <person name="Tang N."/>
            <person name="Roy S."/>
            <person name="Loubradou J."/>
            <person name="Henrissat B."/>
            <person name="Grigoriev I.V."/>
            <person name="Corradi N."/>
            <person name="Roux C."/>
            <person name="Martin F.M."/>
        </authorList>
    </citation>
    <scope>NUCLEOTIDE SEQUENCE [LARGE SCALE GENOMIC DNA]</scope>
    <source>
        <strain evidence="1 2">DAOM 227022</strain>
    </source>
</reference>
<sequence>MLQKIIVPITGLSSQISIHFSLKNNIPHIKFVLKDYILCFSYLNTSYCQEYHHFLPSSKLILPKIQIFCCNSYKLAG</sequence>
<protein>
    <submittedName>
        <fullName evidence="1">Uncharacterized protein</fullName>
    </submittedName>
</protein>
<dbReference type="EMBL" id="QKYT01000245">
    <property type="protein sequence ID" value="RIA88824.1"/>
    <property type="molecule type" value="Genomic_DNA"/>
</dbReference>
<keyword evidence="2" id="KW-1185">Reference proteome</keyword>
<comment type="caution">
    <text evidence="1">The sequence shown here is derived from an EMBL/GenBank/DDBJ whole genome shotgun (WGS) entry which is preliminary data.</text>
</comment>
<proteinExistence type="predicted"/>
<dbReference type="AlphaFoldDB" id="A0A397T198"/>
<accession>A0A397T198</accession>
<evidence type="ECO:0000313" key="2">
    <source>
        <dbReference type="Proteomes" id="UP000265703"/>
    </source>
</evidence>
<dbReference type="Proteomes" id="UP000265703">
    <property type="component" value="Unassembled WGS sequence"/>
</dbReference>
<organism evidence="1 2">
    <name type="scientific">Glomus cerebriforme</name>
    <dbReference type="NCBI Taxonomy" id="658196"/>
    <lineage>
        <taxon>Eukaryota</taxon>
        <taxon>Fungi</taxon>
        <taxon>Fungi incertae sedis</taxon>
        <taxon>Mucoromycota</taxon>
        <taxon>Glomeromycotina</taxon>
        <taxon>Glomeromycetes</taxon>
        <taxon>Glomerales</taxon>
        <taxon>Glomeraceae</taxon>
        <taxon>Glomus</taxon>
    </lineage>
</organism>
<name>A0A397T198_9GLOM</name>
<evidence type="ECO:0000313" key="1">
    <source>
        <dbReference type="EMBL" id="RIA88824.1"/>
    </source>
</evidence>